<dbReference type="AlphaFoldDB" id="A0A430FAA1"/>
<evidence type="ECO:0000313" key="2">
    <source>
        <dbReference type="EMBL" id="RSX49770.1"/>
    </source>
</evidence>
<feature type="compositionally biased region" description="Low complexity" evidence="1">
    <location>
        <begin position="35"/>
        <end position="46"/>
    </location>
</feature>
<reference evidence="2 3" key="1">
    <citation type="submission" date="2018-09" db="EMBL/GenBank/DDBJ databases">
        <title>Characterization of the phylogenetic diversity of five novel species belonging to the genus Bifidobacterium.</title>
        <authorList>
            <person name="Lugli G.A."/>
            <person name="Duranti S."/>
            <person name="Milani C."/>
        </authorList>
    </citation>
    <scope>NUCLEOTIDE SEQUENCE [LARGE SCALE GENOMIC DNA]</scope>
    <source>
        <strain evidence="2 3">2020B</strain>
    </source>
</reference>
<evidence type="ECO:0000313" key="3">
    <source>
        <dbReference type="Proteomes" id="UP000288052"/>
    </source>
</evidence>
<keyword evidence="3" id="KW-1185">Reference proteome</keyword>
<feature type="region of interest" description="Disordered" evidence="1">
    <location>
        <begin position="1"/>
        <end position="52"/>
    </location>
</feature>
<dbReference type="RefSeq" id="WP_126031286.1">
    <property type="nucleotide sequence ID" value="NZ_QXGI01000001.1"/>
</dbReference>
<organism evidence="2 3">
    <name type="scientific">Bifidobacterium castoris</name>
    <dbReference type="NCBI Taxonomy" id="2306972"/>
    <lineage>
        <taxon>Bacteria</taxon>
        <taxon>Bacillati</taxon>
        <taxon>Actinomycetota</taxon>
        <taxon>Actinomycetes</taxon>
        <taxon>Bifidobacteriales</taxon>
        <taxon>Bifidobacteriaceae</taxon>
        <taxon>Bifidobacterium</taxon>
    </lineage>
</organism>
<comment type="caution">
    <text evidence="2">The sequence shown here is derived from an EMBL/GenBank/DDBJ whole genome shotgun (WGS) entry which is preliminary data.</text>
</comment>
<dbReference type="Proteomes" id="UP000288052">
    <property type="component" value="Unassembled WGS sequence"/>
</dbReference>
<protein>
    <submittedName>
        <fullName evidence="2">Uncharacterized protein</fullName>
    </submittedName>
</protein>
<dbReference type="OrthoDB" id="3571820at2"/>
<gene>
    <name evidence="2" type="ORF">D2E22_0231</name>
</gene>
<sequence>MEQPRKPKGSPNGTGGQYDTTGNGAPAPLPDLNGPATTTAPGRTAPIPWPKDGYGTIRDADLNGMDTTDVLNLDWSNITMQHSDMRNTHVTPLDLPYDPDDYNESGPTFLHTLFGDEPHGYTANYTRFGDDDTFATIAMPGSDPRREKDIDRHLDVCDSHDDPIVYSEEGADRQVFSEDDMRREVDEWRHRHNPKPSARYARRLADTLAGYVDVDHGVWRGTDIPANMDTVSPQWLDAYEYRHPVDDDDDDGAR</sequence>
<proteinExistence type="predicted"/>
<accession>A0A430FAA1</accession>
<name>A0A430FAA1_9BIFI</name>
<dbReference type="EMBL" id="QXGI01000001">
    <property type="protein sequence ID" value="RSX49770.1"/>
    <property type="molecule type" value="Genomic_DNA"/>
</dbReference>
<evidence type="ECO:0000256" key="1">
    <source>
        <dbReference type="SAM" id="MobiDB-lite"/>
    </source>
</evidence>